<dbReference type="PANTHER" id="PTHR24221:SF654">
    <property type="entry name" value="ATP-BINDING CASSETTE SUB-FAMILY B MEMBER 6"/>
    <property type="match status" value="1"/>
</dbReference>
<dbReference type="PROSITE" id="PS50893">
    <property type="entry name" value="ABC_TRANSPORTER_2"/>
    <property type="match status" value="1"/>
</dbReference>
<dbReference type="InterPro" id="IPR003593">
    <property type="entry name" value="AAA+_ATPase"/>
</dbReference>
<evidence type="ECO:0000256" key="4">
    <source>
        <dbReference type="ARBA" id="ARBA00022741"/>
    </source>
</evidence>
<keyword evidence="6 8" id="KW-1133">Transmembrane helix</keyword>
<evidence type="ECO:0000256" key="1">
    <source>
        <dbReference type="ARBA" id="ARBA00004651"/>
    </source>
</evidence>
<dbReference type="PROSITE" id="PS50929">
    <property type="entry name" value="ABC_TM1F"/>
    <property type="match status" value="1"/>
</dbReference>
<evidence type="ECO:0000256" key="3">
    <source>
        <dbReference type="ARBA" id="ARBA00022692"/>
    </source>
</evidence>
<keyword evidence="3 8" id="KW-0812">Transmembrane</keyword>
<accession>A0ABV3X210</accession>
<dbReference type="InterPro" id="IPR027417">
    <property type="entry name" value="P-loop_NTPase"/>
</dbReference>
<feature type="transmembrane region" description="Helical" evidence="8">
    <location>
        <begin position="21"/>
        <end position="45"/>
    </location>
</feature>
<dbReference type="PANTHER" id="PTHR24221">
    <property type="entry name" value="ATP-BINDING CASSETTE SUB-FAMILY B"/>
    <property type="match status" value="1"/>
</dbReference>
<dbReference type="InterPro" id="IPR017871">
    <property type="entry name" value="ABC_transporter-like_CS"/>
</dbReference>
<dbReference type="Pfam" id="PF00664">
    <property type="entry name" value="ABC_membrane"/>
    <property type="match status" value="1"/>
</dbReference>
<dbReference type="Pfam" id="PF00005">
    <property type="entry name" value="ABC_tran"/>
    <property type="match status" value="1"/>
</dbReference>
<dbReference type="Gene3D" id="1.20.1560.10">
    <property type="entry name" value="ABC transporter type 1, transmembrane domain"/>
    <property type="match status" value="1"/>
</dbReference>
<evidence type="ECO:0000313" key="11">
    <source>
        <dbReference type="EMBL" id="MEX4010319.1"/>
    </source>
</evidence>
<evidence type="ECO:0000259" key="10">
    <source>
        <dbReference type="PROSITE" id="PS50929"/>
    </source>
</evidence>
<dbReference type="SUPFAM" id="SSF52540">
    <property type="entry name" value="P-loop containing nucleoside triphosphate hydrolases"/>
    <property type="match status" value="1"/>
</dbReference>
<evidence type="ECO:0000256" key="2">
    <source>
        <dbReference type="ARBA" id="ARBA00005417"/>
    </source>
</evidence>
<reference evidence="11 12" key="1">
    <citation type="submission" date="2024-01" db="EMBL/GenBank/DDBJ databases">
        <title>New evidence supports the origin of RcGTA from prophage.</title>
        <authorList>
            <person name="Xu Y."/>
            <person name="Liu B."/>
            <person name="Chen F."/>
        </authorList>
    </citation>
    <scope>NUCLEOTIDE SEQUENCE [LARGE SCALE GENOMIC DNA]</scope>
    <source>
        <strain evidence="11 12">CBW1107-2</strain>
    </source>
</reference>
<keyword evidence="4" id="KW-0547">Nucleotide-binding</keyword>
<name>A0ABV3X210_9HYPH</name>
<dbReference type="InterPro" id="IPR036640">
    <property type="entry name" value="ABC1_TM_sf"/>
</dbReference>
<evidence type="ECO:0000256" key="8">
    <source>
        <dbReference type="SAM" id="Phobius"/>
    </source>
</evidence>
<dbReference type="SUPFAM" id="SSF90123">
    <property type="entry name" value="ABC transporter transmembrane region"/>
    <property type="match status" value="1"/>
</dbReference>
<evidence type="ECO:0000256" key="6">
    <source>
        <dbReference type="ARBA" id="ARBA00022989"/>
    </source>
</evidence>
<dbReference type="GO" id="GO:0005524">
    <property type="term" value="F:ATP binding"/>
    <property type="evidence" value="ECO:0007669"/>
    <property type="project" value="UniProtKB-KW"/>
</dbReference>
<evidence type="ECO:0000256" key="7">
    <source>
        <dbReference type="ARBA" id="ARBA00023136"/>
    </source>
</evidence>
<dbReference type="InterPro" id="IPR003439">
    <property type="entry name" value="ABC_transporter-like_ATP-bd"/>
</dbReference>
<dbReference type="Gene3D" id="3.40.50.300">
    <property type="entry name" value="P-loop containing nucleotide triphosphate hydrolases"/>
    <property type="match status" value="1"/>
</dbReference>
<dbReference type="InterPro" id="IPR039421">
    <property type="entry name" value="Type_1_exporter"/>
</dbReference>
<evidence type="ECO:0000259" key="9">
    <source>
        <dbReference type="PROSITE" id="PS50893"/>
    </source>
</evidence>
<proteinExistence type="inferred from homology"/>
<feature type="domain" description="ABC transporter" evidence="9">
    <location>
        <begin position="341"/>
        <end position="567"/>
    </location>
</feature>
<dbReference type="InterPro" id="IPR011527">
    <property type="entry name" value="ABC1_TM_dom"/>
</dbReference>
<dbReference type="PROSITE" id="PS00211">
    <property type="entry name" value="ABC_TRANSPORTER_1"/>
    <property type="match status" value="1"/>
</dbReference>
<evidence type="ECO:0000313" key="12">
    <source>
        <dbReference type="Proteomes" id="UP001559025"/>
    </source>
</evidence>
<comment type="similarity">
    <text evidence="2">Belongs to the ABC transporter superfamily.</text>
</comment>
<sequence>MMGSGFSGLWTLFRAELRGPFAPLSLAVVIAIALGGVAVLAPLLIARLVDGVVAHAITLPLIALIAAGFLTCALADAGLVLLRHRLIVRAQVGLRRRIAPLLFASILRLPLSRLRSDGHAGAIRAFDDLDDVIDMVARTMPDLMTSAILTLSYTLLIVVIDIRLAAVALVTLALALLTSTQLARLTRSGFAGWLVERDRRFSLIVESVTSLLTIKSLSAHRPIHERFTSHQQAEGGSLRVLRERLGAADAVNRAWIAVAPGVVGCVGAWLAMQGQISAGELVLFLMVSGSLAGPVGDICVHWEVAQRSLASLDRVSVVLVGPEFEDIDGGADSPVRLNQGLSLADVTYRHGDGAPALKSVTLAIKAGDHVAIAGPSGGGKTTLAHLIARLVDINDGAMHVGPRDASDVPLGHYRRRVLVVPHVVDIFSASIEDNIRLWDDAFPASAVTKAVSLAQLTDVIGGLPDGMATCLTSSGEPLSAGQRQRIGIARAMLREPDILILDEATSSLDAETERAVISNVCRAMAGRTLLVITHRSELASTFPRLLRITDGEVQDEETQRRGMSGTF</sequence>
<feature type="transmembrane region" description="Helical" evidence="8">
    <location>
        <begin position="57"/>
        <end position="82"/>
    </location>
</feature>
<keyword evidence="7 8" id="KW-0472">Membrane</keyword>
<keyword evidence="5 11" id="KW-0067">ATP-binding</keyword>
<dbReference type="SMART" id="SM00382">
    <property type="entry name" value="AAA"/>
    <property type="match status" value="1"/>
</dbReference>
<feature type="domain" description="ABC transmembrane type-1" evidence="10">
    <location>
        <begin position="26"/>
        <end position="307"/>
    </location>
</feature>
<organism evidence="11 12">
    <name type="scientific">Neoaquamicrobium sediminum</name>
    <dbReference type="NCBI Taxonomy" id="1849104"/>
    <lineage>
        <taxon>Bacteria</taxon>
        <taxon>Pseudomonadati</taxon>
        <taxon>Pseudomonadota</taxon>
        <taxon>Alphaproteobacteria</taxon>
        <taxon>Hyphomicrobiales</taxon>
        <taxon>Phyllobacteriaceae</taxon>
        <taxon>Neoaquamicrobium</taxon>
    </lineage>
</organism>
<dbReference type="Proteomes" id="UP001559025">
    <property type="component" value="Unassembled WGS sequence"/>
</dbReference>
<keyword evidence="12" id="KW-1185">Reference proteome</keyword>
<feature type="transmembrane region" description="Helical" evidence="8">
    <location>
        <begin position="153"/>
        <end position="177"/>
    </location>
</feature>
<dbReference type="CDD" id="cd07346">
    <property type="entry name" value="ABC_6TM_exporters"/>
    <property type="match status" value="1"/>
</dbReference>
<gene>
    <name evidence="11" type="ORF">V1479_23655</name>
</gene>
<dbReference type="EMBL" id="JAZHFV010000011">
    <property type="protein sequence ID" value="MEX4010319.1"/>
    <property type="molecule type" value="Genomic_DNA"/>
</dbReference>
<protein>
    <submittedName>
        <fullName evidence="11">ABC transporter ATP-binding protein</fullName>
    </submittedName>
</protein>
<comment type="subcellular location">
    <subcellularLocation>
        <location evidence="1">Cell membrane</location>
        <topology evidence="1">Multi-pass membrane protein</topology>
    </subcellularLocation>
</comment>
<dbReference type="RefSeq" id="WP_368805030.1">
    <property type="nucleotide sequence ID" value="NZ_JAZHFV010000011.1"/>
</dbReference>
<comment type="caution">
    <text evidence="11">The sequence shown here is derived from an EMBL/GenBank/DDBJ whole genome shotgun (WGS) entry which is preliminary data.</text>
</comment>
<evidence type="ECO:0000256" key="5">
    <source>
        <dbReference type="ARBA" id="ARBA00022840"/>
    </source>
</evidence>